<protein>
    <submittedName>
        <fullName evidence="2">Uncharacterized protein</fullName>
    </submittedName>
</protein>
<feature type="compositionally biased region" description="Low complexity" evidence="1">
    <location>
        <begin position="111"/>
        <end position="121"/>
    </location>
</feature>
<gene>
    <name evidence="2" type="ORF">CBER1_11183</name>
</gene>
<dbReference type="Proteomes" id="UP000237631">
    <property type="component" value="Unassembled WGS sequence"/>
</dbReference>
<keyword evidence="3" id="KW-1185">Reference proteome</keyword>
<dbReference type="EMBL" id="PNEN01001643">
    <property type="protein sequence ID" value="PPJ52897.1"/>
    <property type="molecule type" value="Genomic_DNA"/>
</dbReference>
<dbReference type="OrthoDB" id="3649728at2759"/>
<comment type="caution">
    <text evidence="2">The sequence shown here is derived from an EMBL/GenBank/DDBJ whole genome shotgun (WGS) entry which is preliminary data.</text>
</comment>
<evidence type="ECO:0000313" key="2">
    <source>
        <dbReference type="EMBL" id="PPJ52897.1"/>
    </source>
</evidence>
<evidence type="ECO:0000256" key="1">
    <source>
        <dbReference type="SAM" id="MobiDB-lite"/>
    </source>
</evidence>
<dbReference type="AlphaFoldDB" id="A0A2S6BZI1"/>
<feature type="region of interest" description="Disordered" evidence="1">
    <location>
        <begin position="1"/>
        <end position="285"/>
    </location>
</feature>
<reference evidence="3" key="1">
    <citation type="journal article" date="2017" name="bioRxiv">
        <title>Conservation of a gene cluster reveals novel cercosporin biosynthetic mechanisms and extends production to the genus Colletotrichum.</title>
        <authorList>
            <person name="de Jonge R."/>
            <person name="Ebert M.K."/>
            <person name="Huitt-Roehl C.R."/>
            <person name="Pal P."/>
            <person name="Suttle J.C."/>
            <person name="Spanner R.E."/>
            <person name="Neubauer J.D."/>
            <person name="Jurick W.M.II."/>
            <person name="Stott K.A."/>
            <person name="Secor G.A."/>
            <person name="Thomma B.P.H.J."/>
            <person name="Van de Peer Y."/>
            <person name="Townsend C.A."/>
            <person name="Bolton M.D."/>
        </authorList>
    </citation>
    <scope>NUCLEOTIDE SEQUENCE [LARGE SCALE GENOMIC DNA]</scope>
    <source>
        <strain evidence="3">CBS538.71</strain>
    </source>
</reference>
<feature type="compositionally biased region" description="Basic and acidic residues" evidence="1">
    <location>
        <begin position="246"/>
        <end position="285"/>
    </location>
</feature>
<feature type="compositionally biased region" description="Basic and acidic residues" evidence="1">
    <location>
        <begin position="183"/>
        <end position="196"/>
    </location>
</feature>
<sequence length="285" mass="30922">MSASAIANQIQGQDAFANKKQQHSKPHESGSASNSAEPKSGFNIGKTNVEDPFRFDDSEYLSNACYNSNSKGKGKTNPDQDAVDDESIYSTPIGQSKIPASGSANTPIPYNSSNNPTSDTDNVSKKNCDSSSKQVDDYDKIVKVIHDHITRELPALPPREQQESKPQSIERQGETKTCCCGHKAAEKSASTDEKESAVSGVEEPAAEEKAVAVESEDQSEGKEEKDEGDDTVIVTLKVTESVAEVGKAEEKVEEKAEKDTEHVENAEEKDTEQKKDEVKPDVVEK</sequence>
<feature type="compositionally biased region" description="Basic and acidic residues" evidence="1">
    <location>
        <begin position="122"/>
        <end position="151"/>
    </location>
</feature>
<accession>A0A2S6BZI1</accession>
<organism evidence="2 3">
    <name type="scientific">Cercospora berteroae</name>
    <dbReference type="NCBI Taxonomy" id="357750"/>
    <lineage>
        <taxon>Eukaryota</taxon>
        <taxon>Fungi</taxon>
        <taxon>Dikarya</taxon>
        <taxon>Ascomycota</taxon>
        <taxon>Pezizomycotina</taxon>
        <taxon>Dothideomycetes</taxon>
        <taxon>Dothideomycetidae</taxon>
        <taxon>Mycosphaerellales</taxon>
        <taxon>Mycosphaerellaceae</taxon>
        <taxon>Cercospora</taxon>
    </lineage>
</organism>
<evidence type="ECO:0000313" key="3">
    <source>
        <dbReference type="Proteomes" id="UP000237631"/>
    </source>
</evidence>
<feature type="compositionally biased region" description="Basic and acidic residues" evidence="1">
    <location>
        <begin position="48"/>
        <end position="57"/>
    </location>
</feature>
<name>A0A2S6BZI1_9PEZI</name>
<feature type="compositionally biased region" description="Polar residues" evidence="1">
    <location>
        <begin position="1"/>
        <end position="12"/>
    </location>
</feature>
<feature type="compositionally biased region" description="Polar residues" evidence="1">
    <location>
        <begin position="60"/>
        <end position="71"/>
    </location>
</feature>
<proteinExistence type="predicted"/>